<gene>
    <name evidence="7" type="ORF">MCEL_40900</name>
</gene>
<dbReference type="GO" id="GO:0016987">
    <property type="term" value="F:sigma factor activity"/>
    <property type="evidence" value="ECO:0007669"/>
    <property type="project" value="UniProtKB-KW"/>
</dbReference>
<keyword evidence="4" id="KW-0238">DNA-binding</keyword>
<evidence type="ECO:0000256" key="5">
    <source>
        <dbReference type="ARBA" id="ARBA00023163"/>
    </source>
</evidence>
<dbReference type="GO" id="GO:0003677">
    <property type="term" value="F:DNA binding"/>
    <property type="evidence" value="ECO:0007669"/>
    <property type="project" value="UniProtKB-KW"/>
</dbReference>
<evidence type="ECO:0000256" key="2">
    <source>
        <dbReference type="ARBA" id="ARBA00023015"/>
    </source>
</evidence>
<feature type="domain" description="RNA polymerase sigma factor 70 region 4 type 2" evidence="6">
    <location>
        <begin position="13"/>
        <end position="39"/>
    </location>
</feature>
<dbReference type="Pfam" id="PF08281">
    <property type="entry name" value="Sigma70_r4_2"/>
    <property type="match status" value="1"/>
</dbReference>
<dbReference type="Gene3D" id="1.10.10.60">
    <property type="entry name" value="Homeodomain-like"/>
    <property type="match status" value="1"/>
</dbReference>
<dbReference type="PANTHER" id="PTHR35004">
    <property type="entry name" value="TRANSPOSASE RV3428C-RELATED"/>
    <property type="match status" value="1"/>
</dbReference>
<keyword evidence="3" id="KW-0731">Sigma factor</keyword>
<organism evidence="7 8">
    <name type="scientific">Mycolicibacterium celeriflavum</name>
    <name type="common">Mycobacterium celeriflavum</name>
    <dbReference type="NCBI Taxonomy" id="1249101"/>
    <lineage>
        <taxon>Bacteria</taxon>
        <taxon>Bacillati</taxon>
        <taxon>Actinomycetota</taxon>
        <taxon>Actinomycetes</taxon>
        <taxon>Mycobacteriales</taxon>
        <taxon>Mycobacteriaceae</taxon>
        <taxon>Mycolicibacterium</taxon>
    </lineage>
</organism>
<dbReference type="KEGG" id="mcee:MCEL_40900"/>
<evidence type="ECO:0000259" key="6">
    <source>
        <dbReference type="Pfam" id="PF08281"/>
    </source>
</evidence>
<keyword evidence="8" id="KW-1185">Reference proteome</keyword>
<dbReference type="InterPro" id="IPR009057">
    <property type="entry name" value="Homeodomain-like_sf"/>
</dbReference>
<evidence type="ECO:0000313" key="8">
    <source>
        <dbReference type="Proteomes" id="UP000466431"/>
    </source>
</evidence>
<dbReference type="PANTHER" id="PTHR35004:SF8">
    <property type="entry name" value="TRANSPOSASE RV3428C-RELATED"/>
    <property type="match status" value="1"/>
</dbReference>
<evidence type="ECO:0000256" key="3">
    <source>
        <dbReference type="ARBA" id="ARBA00023082"/>
    </source>
</evidence>
<dbReference type="InterPro" id="IPR013249">
    <property type="entry name" value="RNA_pol_sigma70_r4_t2"/>
</dbReference>
<evidence type="ECO:0000313" key="7">
    <source>
        <dbReference type="EMBL" id="BBY45795.1"/>
    </source>
</evidence>
<protein>
    <recommendedName>
        <fullName evidence="6">RNA polymerase sigma factor 70 region 4 type 2 domain-containing protein</fullName>
    </recommendedName>
</protein>
<proteinExistence type="inferred from homology"/>
<dbReference type="GO" id="GO:0006352">
    <property type="term" value="P:DNA-templated transcription initiation"/>
    <property type="evidence" value="ECO:0007669"/>
    <property type="project" value="InterPro"/>
</dbReference>
<sequence length="131" mass="14383">MLSVEDWAEIRRLRRAEGLPIKVIARVLGVSKNTVKSALASDVPPKYERPPRGSIVDEAEPRIRELLQAYPRMPATVIAERIGWTRSIRVLSARVAELRPVYLPPDPASRTAYAAGEIAVACQGDGTTVLP</sequence>
<dbReference type="EMBL" id="AP022591">
    <property type="protein sequence ID" value="BBY45795.1"/>
    <property type="molecule type" value="Genomic_DNA"/>
</dbReference>
<keyword evidence="2" id="KW-0805">Transcription regulation</keyword>
<keyword evidence="5" id="KW-0804">Transcription</keyword>
<reference evidence="7 8" key="1">
    <citation type="journal article" date="2019" name="Emerg. Microbes Infect.">
        <title>Comprehensive subspecies identification of 175 nontuberculous mycobacteria species based on 7547 genomic profiles.</title>
        <authorList>
            <person name="Matsumoto Y."/>
            <person name="Kinjo T."/>
            <person name="Motooka D."/>
            <person name="Nabeya D."/>
            <person name="Jung N."/>
            <person name="Uechi K."/>
            <person name="Horii T."/>
            <person name="Iida T."/>
            <person name="Fujita J."/>
            <person name="Nakamura S."/>
        </authorList>
    </citation>
    <scope>NUCLEOTIDE SEQUENCE [LARGE SCALE GENOMIC DNA]</scope>
    <source>
        <strain evidence="7 8">JCM 18439</strain>
    </source>
</reference>
<dbReference type="SUPFAM" id="SSF46689">
    <property type="entry name" value="Homeodomain-like"/>
    <property type="match status" value="1"/>
</dbReference>
<dbReference type="Proteomes" id="UP000466431">
    <property type="component" value="Chromosome"/>
</dbReference>
<name>A0A7I7RPL8_MYCCF</name>
<comment type="similarity">
    <text evidence="1">Belongs to the sigma-70 factor family. ECF subfamily.</text>
</comment>
<dbReference type="AlphaFoldDB" id="A0A7I7RPL8"/>
<evidence type="ECO:0000256" key="1">
    <source>
        <dbReference type="ARBA" id="ARBA00010641"/>
    </source>
</evidence>
<evidence type="ECO:0000256" key="4">
    <source>
        <dbReference type="ARBA" id="ARBA00023125"/>
    </source>
</evidence>
<accession>A0A7I7RPL8</accession>